<keyword evidence="1" id="KW-0812">Transmembrane</keyword>
<feature type="transmembrane region" description="Helical" evidence="1">
    <location>
        <begin position="7"/>
        <end position="29"/>
    </location>
</feature>
<name>A0A7L5DP77_9BACT</name>
<dbReference type="KEGG" id="srho:HH216_13840"/>
<proteinExistence type="predicted"/>
<keyword evidence="3" id="KW-1185">Reference proteome</keyword>
<keyword evidence="1" id="KW-0472">Membrane</keyword>
<evidence type="ECO:0000313" key="3">
    <source>
        <dbReference type="Proteomes" id="UP000501128"/>
    </source>
</evidence>
<organism evidence="2 3">
    <name type="scientific">Spirosoma rhododendri</name>
    <dbReference type="NCBI Taxonomy" id="2728024"/>
    <lineage>
        <taxon>Bacteria</taxon>
        <taxon>Pseudomonadati</taxon>
        <taxon>Bacteroidota</taxon>
        <taxon>Cytophagia</taxon>
        <taxon>Cytophagales</taxon>
        <taxon>Cytophagaceae</taxon>
        <taxon>Spirosoma</taxon>
    </lineage>
</organism>
<sequence length="70" mass="8184">MKLNLPFYLILIISALGLVGYLACLSDWITDYRGGYYKTHRLEAWLESGFIILYTSLGIRFGMRKVNMRF</sequence>
<dbReference type="Proteomes" id="UP000501128">
    <property type="component" value="Chromosome"/>
</dbReference>
<keyword evidence="1" id="KW-1133">Transmembrane helix</keyword>
<evidence type="ECO:0000313" key="2">
    <source>
        <dbReference type="EMBL" id="QJD79372.1"/>
    </source>
</evidence>
<accession>A0A7L5DP77</accession>
<evidence type="ECO:0000256" key="1">
    <source>
        <dbReference type="SAM" id="Phobius"/>
    </source>
</evidence>
<reference evidence="2 3" key="1">
    <citation type="submission" date="2020-04" db="EMBL/GenBank/DDBJ databases">
        <title>Genome sequencing of novel species.</title>
        <authorList>
            <person name="Heo J."/>
            <person name="Kim S.-J."/>
            <person name="Kim J.-S."/>
            <person name="Hong S.-B."/>
            <person name="Kwon S.-W."/>
        </authorList>
    </citation>
    <scope>NUCLEOTIDE SEQUENCE [LARGE SCALE GENOMIC DNA]</scope>
    <source>
        <strain evidence="2 3">CJU-R4</strain>
    </source>
</reference>
<protein>
    <submittedName>
        <fullName evidence="2">Uncharacterized protein</fullName>
    </submittedName>
</protein>
<dbReference type="EMBL" id="CP051677">
    <property type="protein sequence ID" value="QJD79372.1"/>
    <property type="molecule type" value="Genomic_DNA"/>
</dbReference>
<dbReference type="RefSeq" id="WP_169551337.1">
    <property type="nucleotide sequence ID" value="NZ_CP051677.1"/>
</dbReference>
<gene>
    <name evidence="2" type="ORF">HH216_13840</name>
</gene>
<dbReference type="AlphaFoldDB" id="A0A7L5DP77"/>
<feature type="transmembrane region" description="Helical" evidence="1">
    <location>
        <begin position="44"/>
        <end position="63"/>
    </location>
</feature>